<dbReference type="AlphaFoldDB" id="C6M903"/>
<sequence length="42" mass="4838">MPKPYGFSHSRALKVGHIIFMLREADCSARTKCRFVVSKKIQ</sequence>
<gene>
    <name evidence="1" type="ORF">NEISICOT_03028</name>
</gene>
<accession>C6M903</accession>
<reference evidence="1" key="1">
    <citation type="submission" date="2009-07" db="EMBL/GenBank/DDBJ databases">
        <authorList>
            <person name="Weinstock G."/>
            <person name="Sodergren E."/>
            <person name="Clifton S."/>
            <person name="Fulton L."/>
            <person name="Fulton B."/>
            <person name="Courtney L."/>
            <person name="Fronick C."/>
            <person name="Harrison M."/>
            <person name="Strong C."/>
            <person name="Farmer C."/>
            <person name="Delahaunty K."/>
            <person name="Markovic C."/>
            <person name="Hall O."/>
            <person name="Minx P."/>
            <person name="Tomlinson C."/>
            <person name="Mitreva M."/>
            <person name="Nelson J."/>
            <person name="Hou S."/>
            <person name="Wollam A."/>
            <person name="Pepin K.H."/>
            <person name="Johnson M."/>
            <person name="Bhonagiri V."/>
            <person name="Nash W.E."/>
            <person name="Warren W."/>
            <person name="Chinwalla A."/>
            <person name="Mardis E.R."/>
            <person name="Wilson R.K."/>
        </authorList>
    </citation>
    <scope>NUCLEOTIDE SEQUENCE [LARGE SCALE GENOMIC DNA]</scope>
    <source>
        <strain evidence="1">ATCC 29256</strain>
    </source>
</reference>
<dbReference type="Proteomes" id="UP000005365">
    <property type="component" value="Unassembled WGS sequence"/>
</dbReference>
<evidence type="ECO:0000313" key="1">
    <source>
        <dbReference type="EMBL" id="EET43233.1"/>
    </source>
</evidence>
<proteinExistence type="predicted"/>
<evidence type="ECO:0000313" key="2">
    <source>
        <dbReference type="Proteomes" id="UP000005365"/>
    </source>
</evidence>
<name>C6M903_NEISI</name>
<protein>
    <submittedName>
        <fullName evidence="1">Uncharacterized protein</fullName>
    </submittedName>
</protein>
<dbReference type="EMBL" id="ACKO02000024">
    <property type="protein sequence ID" value="EET43233.1"/>
    <property type="molecule type" value="Genomic_DNA"/>
</dbReference>
<keyword evidence="2" id="KW-1185">Reference proteome</keyword>
<organism evidence="1 2">
    <name type="scientific">Neisseria sicca ATCC 29256</name>
    <dbReference type="NCBI Taxonomy" id="547045"/>
    <lineage>
        <taxon>Bacteria</taxon>
        <taxon>Pseudomonadati</taxon>
        <taxon>Pseudomonadota</taxon>
        <taxon>Betaproteobacteria</taxon>
        <taxon>Neisseriales</taxon>
        <taxon>Neisseriaceae</taxon>
        <taxon>Neisseria</taxon>
    </lineage>
</organism>
<comment type="caution">
    <text evidence="1">The sequence shown here is derived from an EMBL/GenBank/DDBJ whole genome shotgun (WGS) entry which is preliminary data.</text>
</comment>